<dbReference type="RefSeq" id="WP_145268668.1">
    <property type="nucleotide sequence ID" value="NZ_CP036426.1"/>
</dbReference>
<reference evidence="3 4" key="1">
    <citation type="submission" date="2019-02" db="EMBL/GenBank/DDBJ databases">
        <title>Deep-cultivation of Planctomycetes and their phenomic and genomic characterization uncovers novel biology.</title>
        <authorList>
            <person name="Wiegand S."/>
            <person name="Jogler M."/>
            <person name="Boedeker C."/>
            <person name="Pinto D."/>
            <person name="Vollmers J."/>
            <person name="Rivas-Marin E."/>
            <person name="Kohn T."/>
            <person name="Peeters S.H."/>
            <person name="Heuer A."/>
            <person name="Rast P."/>
            <person name="Oberbeckmann S."/>
            <person name="Bunk B."/>
            <person name="Jeske O."/>
            <person name="Meyerdierks A."/>
            <person name="Storesund J.E."/>
            <person name="Kallscheuer N."/>
            <person name="Luecker S."/>
            <person name="Lage O.M."/>
            <person name="Pohl T."/>
            <person name="Merkel B.J."/>
            <person name="Hornburger P."/>
            <person name="Mueller R.-W."/>
            <person name="Bruemmer F."/>
            <person name="Labrenz M."/>
            <person name="Spormann A.M."/>
            <person name="Op den Camp H."/>
            <person name="Overmann J."/>
            <person name="Amann R."/>
            <person name="Jetten M.S.M."/>
            <person name="Mascher T."/>
            <person name="Medema M.H."/>
            <person name="Devos D.P."/>
            <person name="Kaster A.-K."/>
            <person name="Ovreas L."/>
            <person name="Rohde M."/>
            <person name="Galperin M.Y."/>
            <person name="Jogler C."/>
        </authorList>
    </citation>
    <scope>NUCLEOTIDE SEQUENCE [LARGE SCALE GENOMIC DNA]</scope>
    <source>
        <strain evidence="3 4">ElP</strain>
    </source>
</reference>
<protein>
    <recommendedName>
        <fullName evidence="2">SWIM-type domain-containing protein</fullName>
    </recommendedName>
</protein>
<dbReference type="AlphaFoldDB" id="A0A518GZN7"/>
<evidence type="ECO:0000256" key="1">
    <source>
        <dbReference type="PROSITE-ProRule" id="PRU00325"/>
    </source>
</evidence>
<evidence type="ECO:0000313" key="4">
    <source>
        <dbReference type="Proteomes" id="UP000317835"/>
    </source>
</evidence>
<gene>
    <name evidence="3" type="ORF">ElP_19360</name>
</gene>
<proteinExistence type="predicted"/>
<dbReference type="PROSITE" id="PS50966">
    <property type="entry name" value="ZF_SWIM"/>
    <property type="match status" value="1"/>
</dbReference>
<dbReference type="EMBL" id="CP036426">
    <property type="protein sequence ID" value="QDV34055.1"/>
    <property type="molecule type" value="Genomic_DNA"/>
</dbReference>
<evidence type="ECO:0000259" key="2">
    <source>
        <dbReference type="PROSITE" id="PS50966"/>
    </source>
</evidence>
<keyword evidence="1" id="KW-0479">Metal-binding</keyword>
<feature type="domain" description="SWIM-type" evidence="2">
    <location>
        <begin position="82"/>
        <end position="116"/>
    </location>
</feature>
<dbReference type="GO" id="GO:0008270">
    <property type="term" value="F:zinc ion binding"/>
    <property type="evidence" value="ECO:0007669"/>
    <property type="project" value="UniProtKB-KW"/>
</dbReference>
<evidence type="ECO:0000313" key="3">
    <source>
        <dbReference type="EMBL" id="QDV34055.1"/>
    </source>
</evidence>
<keyword evidence="1" id="KW-0862">Zinc</keyword>
<dbReference type="Proteomes" id="UP000317835">
    <property type="component" value="Chromosome"/>
</dbReference>
<keyword evidence="4" id="KW-1185">Reference proteome</keyword>
<accession>A0A518GZN7</accession>
<name>A0A518GZN7_9BACT</name>
<keyword evidence="1" id="KW-0863">Zinc-finger</keyword>
<organism evidence="3 4">
    <name type="scientific">Tautonia plasticadhaerens</name>
    <dbReference type="NCBI Taxonomy" id="2527974"/>
    <lineage>
        <taxon>Bacteria</taxon>
        <taxon>Pseudomonadati</taxon>
        <taxon>Planctomycetota</taxon>
        <taxon>Planctomycetia</taxon>
        <taxon>Isosphaerales</taxon>
        <taxon>Isosphaeraceae</taxon>
        <taxon>Tautonia</taxon>
    </lineage>
</organism>
<sequence>MARPSQHPDLGPALAASALADVLGDAMARHLRRFDSVFRLDVQGAACTVHLVVGSDPNRAPSPTVLAWEVDEPRPDGLSQTFVVSARPGLCPRCSCAEYERDWDCRHIRALQDLGILGSPVDAETGPASPCDEWGGV</sequence>
<dbReference type="InterPro" id="IPR007527">
    <property type="entry name" value="Znf_SWIM"/>
</dbReference>
<dbReference type="KEGG" id="tpla:ElP_19360"/>